<dbReference type="HOGENOM" id="CLU_2723048_0_0_1"/>
<evidence type="ECO:0000313" key="2">
    <source>
        <dbReference type="EMBL" id="KIP06225.1"/>
    </source>
</evidence>
<keyword evidence="1" id="KW-1133">Transmembrane helix</keyword>
<dbReference type="Proteomes" id="UP000053257">
    <property type="component" value="Unassembled WGS sequence"/>
</dbReference>
<reference evidence="2 3" key="1">
    <citation type="journal article" date="2014" name="PLoS Genet.">
        <title>Analysis of the Phlebiopsis gigantea genome, transcriptome and secretome provides insight into its pioneer colonization strategies of wood.</title>
        <authorList>
            <person name="Hori C."/>
            <person name="Ishida T."/>
            <person name="Igarashi K."/>
            <person name="Samejima M."/>
            <person name="Suzuki H."/>
            <person name="Master E."/>
            <person name="Ferreira P."/>
            <person name="Ruiz-Duenas F.J."/>
            <person name="Held B."/>
            <person name="Canessa P."/>
            <person name="Larrondo L.F."/>
            <person name="Schmoll M."/>
            <person name="Druzhinina I.S."/>
            <person name="Kubicek C.P."/>
            <person name="Gaskell J.A."/>
            <person name="Kersten P."/>
            <person name="St John F."/>
            <person name="Glasner J."/>
            <person name="Sabat G."/>
            <person name="Splinter BonDurant S."/>
            <person name="Syed K."/>
            <person name="Yadav J."/>
            <person name="Mgbeahuruike A.C."/>
            <person name="Kovalchuk A."/>
            <person name="Asiegbu F.O."/>
            <person name="Lackner G."/>
            <person name="Hoffmeister D."/>
            <person name="Rencoret J."/>
            <person name="Gutierrez A."/>
            <person name="Sun H."/>
            <person name="Lindquist E."/>
            <person name="Barry K."/>
            <person name="Riley R."/>
            <person name="Grigoriev I.V."/>
            <person name="Henrissat B."/>
            <person name="Kues U."/>
            <person name="Berka R.M."/>
            <person name="Martinez A.T."/>
            <person name="Covert S.F."/>
            <person name="Blanchette R.A."/>
            <person name="Cullen D."/>
        </authorList>
    </citation>
    <scope>NUCLEOTIDE SEQUENCE [LARGE SCALE GENOMIC DNA]</scope>
    <source>
        <strain evidence="2 3">11061_1 CR5-6</strain>
    </source>
</reference>
<evidence type="ECO:0000313" key="3">
    <source>
        <dbReference type="Proteomes" id="UP000053257"/>
    </source>
</evidence>
<keyword evidence="1" id="KW-0472">Membrane</keyword>
<evidence type="ECO:0000256" key="1">
    <source>
        <dbReference type="SAM" id="Phobius"/>
    </source>
</evidence>
<organism evidence="2 3">
    <name type="scientific">Phlebiopsis gigantea (strain 11061_1 CR5-6)</name>
    <name type="common">White-rot fungus</name>
    <name type="synonym">Peniophora gigantea</name>
    <dbReference type="NCBI Taxonomy" id="745531"/>
    <lineage>
        <taxon>Eukaryota</taxon>
        <taxon>Fungi</taxon>
        <taxon>Dikarya</taxon>
        <taxon>Basidiomycota</taxon>
        <taxon>Agaricomycotina</taxon>
        <taxon>Agaricomycetes</taxon>
        <taxon>Polyporales</taxon>
        <taxon>Phanerochaetaceae</taxon>
        <taxon>Phlebiopsis</taxon>
    </lineage>
</organism>
<proteinExistence type="predicted"/>
<accession>A0A0C3S9H8</accession>
<gene>
    <name evidence="2" type="ORF">PHLGIDRAFT_128425</name>
</gene>
<dbReference type="AlphaFoldDB" id="A0A0C3S9H8"/>
<dbReference type="EMBL" id="KN840523">
    <property type="protein sequence ID" value="KIP06225.1"/>
    <property type="molecule type" value="Genomic_DNA"/>
</dbReference>
<keyword evidence="1" id="KW-0812">Transmembrane</keyword>
<feature type="transmembrane region" description="Helical" evidence="1">
    <location>
        <begin position="38"/>
        <end position="56"/>
    </location>
</feature>
<keyword evidence="3" id="KW-1185">Reference proteome</keyword>
<sequence length="72" mass="8154">MRACDEFNFVKEDPVIQFDLRLAKATALAKLNSAYSQPIWFTVSVSILLGYTYFSADMLQYFNPSTNPLSPP</sequence>
<protein>
    <submittedName>
        <fullName evidence="2">Uncharacterized protein</fullName>
    </submittedName>
</protein>
<name>A0A0C3S9H8_PHLG1</name>